<dbReference type="Pfam" id="PF05949">
    <property type="entry name" value="DUF881"/>
    <property type="match status" value="1"/>
</dbReference>
<accession>A0A285V5S9</accession>
<name>A0A285V5S9_9ACTN</name>
<keyword evidence="2" id="KW-0175">Coiled coil</keyword>
<proteinExistence type="inferred from homology"/>
<dbReference type="Proteomes" id="UP000219435">
    <property type="component" value="Unassembled WGS sequence"/>
</dbReference>
<evidence type="ECO:0000256" key="2">
    <source>
        <dbReference type="SAM" id="Coils"/>
    </source>
</evidence>
<dbReference type="InterPro" id="IPR010273">
    <property type="entry name" value="DUF881"/>
</dbReference>
<evidence type="ECO:0000256" key="3">
    <source>
        <dbReference type="SAM" id="MobiDB-lite"/>
    </source>
</evidence>
<sequence length="303" mass="31003">MTARPPGGGPRSLGASLLDDVLAETLDPAYAQAAEARAAAGPGAAGPRWRGRVLVALTLVVAGVLAAVTYDEAAARLQGRQEIRAALVDDIRAESDASDELAAELESLRAEVGRARDELLASSTTGQRALDELARAEAGAAALPVSGPGLLVTLANAGSDADDDPVGGGTEADVRGRVRDGDLQQVVNALWAAGAEAISINGQRLGPTSAIRFAGEAVLVDFRPVTNPYEVRAIGDPESLSSGFLASPEVGALALIEETYGLRFDFARKDDLSLPAASTPELRAARPVTDVPTAPPTDPATGD</sequence>
<reference evidence="5" key="1">
    <citation type="submission" date="2017-08" db="EMBL/GenBank/DDBJ databases">
        <authorList>
            <person name="Varghese N."/>
            <person name="Submissions S."/>
        </authorList>
    </citation>
    <scope>NUCLEOTIDE SEQUENCE [LARGE SCALE GENOMIC DNA]</scope>
    <source>
        <strain evidence="5">DSM 4725</strain>
    </source>
</reference>
<dbReference type="EMBL" id="OBQI01000003">
    <property type="protein sequence ID" value="SOC49363.1"/>
    <property type="molecule type" value="Genomic_DNA"/>
</dbReference>
<dbReference type="PANTHER" id="PTHR37313">
    <property type="entry name" value="UPF0749 PROTEIN RV1825"/>
    <property type="match status" value="1"/>
</dbReference>
<dbReference type="PANTHER" id="PTHR37313:SF1">
    <property type="entry name" value="UPF0749 PROTEIN RV1823"/>
    <property type="match status" value="1"/>
</dbReference>
<evidence type="ECO:0000256" key="1">
    <source>
        <dbReference type="ARBA" id="ARBA00009108"/>
    </source>
</evidence>
<feature type="compositionally biased region" description="Pro residues" evidence="3">
    <location>
        <begin position="293"/>
        <end position="303"/>
    </location>
</feature>
<dbReference type="AlphaFoldDB" id="A0A285V5S9"/>
<protein>
    <submittedName>
        <fullName evidence="4">Uncharacterized conserved protein YlxW, UPF0749 family</fullName>
    </submittedName>
</protein>
<gene>
    <name evidence="4" type="ORF">SAMN05660748_2085</name>
</gene>
<comment type="similarity">
    <text evidence="1">Belongs to the UPF0749 family.</text>
</comment>
<dbReference type="RefSeq" id="WP_097194966.1">
    <property type="nucleotide sequence ID" value="NZ_OBQI01000003.1"/>
</dbReference>
<dbReference type="OrthoDB" id="3218134at2"/>
<dbReference type="Gene3D" id="3.30.70.1880">
    <property type="entry name" value="Protein of unknown function DUF881"/>
    <property type="match status" value="1"/>
</dbReference>
<evidence type="ECO:0000313" key="4">
    <source>
        <dbReference type="EMBL" id="SOC49363.1"/>
    </source>
</evidence>
<dbReference type="GO" id="GO:0005886">
    <property type="term" value="C:plasma membrane"/>
    <property type="evidence" value="ECO:0007669"/>
    <property type="project" value="TreeGrafter"/>
</dbReference>
<evidence type="ECO:0000313" key="5">
    <source>
        <dbReference type="Proteomes" id="UP000219435"/>
    </source>
</evidence>
<feature type="region of interest" description="Disordered" evidence="3">
    <location>
        <begin position="277"/>
        <end position="303"/>
    </location>
</feature>
<keyword evidence="5" id="KW-1185">Reference proteome</keyword>
<feature type="coiled-coil region" evidence="2">
    <location>
        <begin position="91"/>
        <end position="118"/>
    </location>
</feature>
<organism evidence="4 5">
    <name type="scientific">Blastococcus aggregatus</name>
    <dbReference type="NCBI Taxonomy" id="38502"/>
    <lineage>
        <taxon>Bacteria</taxon>
        <taxon>Bacillati</taxon>
        <taxon>Actinomycetota</taxon>
        <taxon>Actinomycetes</taxon>
        <taxon>Geodermatophilales</taxon>
        <taxon>Geodermatophilaceae</taxon>
        <taxon>Blastococcus</taxon>
    </lineage>
</organism>